<dbReference type="InterPro" id="IPR016166">
    <property type="entry name" value="FAD-bd_PCMH"/>
</dbReference>
<dbReference type="SUPFAM" id="SSF54665">
    <property type="entry name" value="CO dehydrogenase molybdoprotein N-domain-like"/>
    <property type="match status" value="1"/>
</dbReference>
<accession>A0ABP1PRK6</accession>
<gene>
    <name evidence="15" type="ORF">ODALV1_LOCUS2934</name>
</gene>
<dbReference type="Proteomes" id="UP001642540">
    <property type="component" value="Unassembled WGS sequence"/>
</dbReference>
<dbReference type="SUPFAM" id="SSF54292">
    <property type="entry name" value="2Fe-2S ferredoxin-like"/>
    <property type="match status" value="1"/>
</dbReference>
<dbReference type="InterPro" id="IPR036856">
    <property type="entry name" value="Ald_Oxase/Xan_DH_a/b_sf"/>
</dbReference>
<evidence type="ECO:0008006" key="17">
    <source>
        <dbReference type="Google" id="ProtNLM"/>
    </source>
</evidence>
<evidence type="ECO:0000313" key="15">
    <source>
        <dbReference type="EMBL" id="CAL8074582.1"/>
    </source>
</evidence>
<sequence length="1294" mass="142012">MDKLQFYVNEKKVVVETLEVSVDRTLASFLRNDLDLTGTKVACGVGGCGSCTVLISRYCAEGECVRHSTVNACLTPLYSVHGTHILTVEGLSDSKSYHQIQEAIALENATQCGYCSPGFVMSMFGLQTEESDAKAEGNSCVSTLKTALQGNLCRCTGYRPILDAFYKRSLCNSKCQAAKDGCCGTNDIEDAGKSVGKQSAYCIENKRAIKQNGSDKEMLKRIKEILLQQNLQCNKPLTKFLTSTKSSWVVPTSNEELAKAILECKNFKVVAGGTSDEFWKSLADKPHIVIDVTKVKEMRCVKLTDNYIRLGASLTIDEMQKELKLAVNKLSESKTKVLKALLKMIEVYASGQVRKSATIGGSLVVTSSASDFQTASSGFGLTTNFAKFDGCDNGSNIVESIDIPIIEEVKHAWYEKVRRRKDFDLALVNMAVLVTSRSQEKHKINISFGGTLLQRFTIAEEKNATIQELIEGTSDFVKLIKSQVLEHICPEQLKLNPSVKSFVEATTTNMLIKFGVHLTDGSWDNDKRYDILKSTRLLTKSEPGQPKHDLVHREVPHASAIKHATGEAKYCDDIPKLKNELELIFVLSTRPHANILSVDFSEALKVPGVVGTVTHKDILEGKNKFGLVEKDEEIFASSKVTCNGQIIAGVLATSREAGTRAAGLVKVEYDELQPVIFTNEDAIKHNSFYSAYDIKLVKGDCEAVFDEGNNVLTGEVKVGSQEHFYMEPQSCIVIPKGEDQELEIISSTQNPTGIQMEVANVLNVPAHRIVVKVKRVGGGFGGKESRCLMIALPTAIAAQKFGRPVRCVLSRETDMIITGKRATYLTQHRVAFDNDGRVLALQMAVYITAGNSIDVSMAEIERVIVNLENAYNIPNLDLKGYICKTNAASNTVFRGTGAPQAAFLMENIVDMISTYLKKEPSQVRSIQIYQDNDFTPYGQSLKDSTVFRCWTDCLSSSNYQSKKKDVEEFNRKNCYNKRGISINPINFGIGYTALHLNQGAALVNIYTDGTVLISHSGVEIGQGVHTKMIQVATRVLGIPGEKVRILETATDKVPNSTPSSASMTSDLNGGAVMNACEELLARIQPYKQKNPGATWEEIVTQAYMDRVSLSATGFYKVPEMGWDPETRVGNPWSYFSSGAAATVVELDCLTGQFQILSTDIVMDVGKSLNPSIDVGQIEGAFMQGVGLFLLEELVYDENGRLCTAGPVTYKIPTVNDTPLEFNVSFLTGDGNPKAIYSSKTVGEPPLLLATSVFFAVKDAIRAYREANNKDRNFRLDSPATVEKILLACHTILDD</sequence>
<dbReference type="InterPro" id="IPR037165">
    <property type="entry name" value="AldOxase/xan_DH_Mopterin-bd_sf"/>
</dbReference>
<evidence type="ECO:0000256" key="9">
    <source>
        <dbReference type="ARBA" id="ARBA00023002"/>
    </source>
</evidence>
<reference evidence="15 16" key="1">
    <citation type="submission" date="2024-08" db="EMBL/GenBank/DDBJ databases">
        <authorList>
            <person name="Cucini C."/>
            <person name="Frati F."/>
        </authorList>
    </citation>
    <scope>NUCLEOTIDE SEQUENCE [LARGE SCALE GENOMIC DNA]</scope>
</reference>
<dbReference type="InterPro" id="IPR012675">
    <property type="entry name" value="Beta-grasp_dom_sf"/>
</dbReference>
<dbReference type="Gene3D" id="3.10.20.30">
    <property type="match status" value="1"/>
</dbReference>
<evidence type="ECO:0000256" key="8">
    <source>
        <dbReference type="ARBA" id="ARBA00022827"/>
    </source>
</evidence>
<dbReference type="EMBL" id="CAXLJM020000007">
    <property type="protein sequence ID" value="CAL8074582.1"/>
    <property type="molecule type" value="Genomic_DNA"/>
</dbReference>
<evidence type="ECO:0000256" key="2">
    <source>
        <dbReference type="ARBA" id="ARBA00001974"/>
    </source>
</evidence>
<dbReference type="InterPro" id="IPR036884">
    <property type="entry name" value="2Fe-2S-bd_dom_sf"/>
</dbReference>
<name>A0ABP1PRK6_9HEXA</name>
<dbReference type="PIRSF" id="PIRSF000127">
    <property type="entry name" value="Xanthine_DH"/>
    <property type="match status" value="1"/>
</dbReference>
<dbReference type="InterPro" id="IPR016208">
    <property type="entry name" value="Ald_Oxase/xanthine_DH-like"/>
</dbReference>
<dbReference type="PROSITE" id="PS51387">
    <property type="entry name" value="FAD_PCMH"/>
    <property type="match status" value="1"/>
</dbReference>
<dbReference type="SUPFAM" id="SSF56003">
    <property type="entry name" value="Molybdenum cofactor-binding domain"/>
    <property type="match status" value="1"/>
</dbReference>
<keyword evidence="7" id="KW-0479">Metal-binding</keyword>
<keyword evidence="12" id="KW-0576">Peroxisome</keyword>
<keyword evidence="5" id="KW-0285">Flavoprotein</keyword>
<dbReference type="InterPro" id="IPR002888">
    <property type="entry name" value="2Fe-2S-bd"/>
</dbReference>
<dbReference type="SMART" id="SM01008">
    <property type="entry name" value="Ald_Xan_dh_C"/>
    <property type="match status" value="1"/>
</dbReference>
<dbReference type="SUPFAM" id="SSF47741">
    <property type="entry name" value="CO dehydrogenase ISP C-domain like"/>
    <property type="match status" value="1"/>
</dbReference>
<evidence type="ECO:0000259" key="14">
    <source>
        <dbReference type="PROSITE" id="PS51387"/>
    </source>
</evidence>
<keyword evidence="6" id="KW-0001">2Fe-2S</keyword>
<evidence type="ECO:0000256" key="4">
    <source>
        <dbReference type="ARBA" id="ARBA00006849"/>
    </source>
</evidence>
<dbReference type="SUPFAM" id="SSF56176">
    <property type="entry name" value="FAD-binding/transporter-associated domain-like"/>
    <property type="match status" value="1"/>
</dbReference>
<dbReference type="InterPro" id="IPR008274">
    <property type="entry name" value="AldOxase/xan_DH_MoCoBD1"/>
</dbReference>
<comment type="subcellular location">
    <subcellularLocation>
        <location evidence="3">Peroxisome</location>
    </subcellularLocation>
</comment>
<evidence type="ECO:0000313" key="16">
    <source>
        <dbReference type="Proteomes" id="UP001642540"/>
    </source>
</evidence>
<comment type="cofactor">
    <cofactor evidence="2">
        <name>FAD</name>
        <dbReference type="ChEBI" id="CHEBI:57692"/>
    </cofactor>
</comment>
<comment type="similarity">
    <text evidence="4">Belongs to the xanthine dehydrogenase family.</text>
</comment>
<keyword evidence="8" id="KW-0274">FAD</keyword>
<evidence type="ECO:0000259" key="13">
    <source>
        <dbReference type="PROSITE" id="PS51085"/>
    </source>
</evidence>
<dbReference type="Pfam" id="PF00111">
    <property type="entry name" value="Fer2"/>
    <property type="match status" value="1"/>
</dbReference>
<dbReference type="Pfam" id="PF02738">
    <property type="entry name" value="MoCoBD_1"/>
    <property type="match status" value="1"/>
</dbReference>
<evidence type="ECO:0000256" key="7">
    <source>
        <dbReference type="ARBA" id="ARBA00022723"/>
    </source>
</evidence>
<dbReference type="PROSITE" id="PS00197">
    <property type="entry name" value="2FE2S_FER_1"/>
    <property type="match status" value="1"/>
</dbReference>
<evidence type="ECO:0000256" key="12">
    <source>
        <dbReference type="ARBA" id="ARBA00023140"/>
    </source>
</evidence>
<keyword evidence="11" id="KW-0411">Iron-sulfur</keyword>
<evidence type="ECO:0000256" key="3">
    <source>
        <dbReference type="ARBA" id="ARBA00004275"/>
    </source>
</evidence>
<keyword evidence="9" id="KW-0560">Oxidoreductase</keyword>
<dbReference type="InterPro" id="IPR000674">
    <property type="entry name" value="Ald_Oxase/Xan_DH_a/b"/>
</dbReference>
<dbReference type="Gene3D" id="3.30.365.10">
    <property type="entry name" value="Aldehyde oxidase/xanthine dehydrogenase, molybdopterin binding domain"/>
    <property type="match status" value="4"/>
</dbReference>
<dbReference type="InterPro" id="IPR016169">
    <property type="entry name" value="FAD-bd_PCMH_sub2"/>
</dbReference>
<dbReference type="Pfam" id="PF00941">
    <property type="entry name" value="FAD_binding_5"/>
    <property type="match status" value="1"/>
</dbReference>
<evidence type="ECO:0000256" key="5">
    <source>
        <dbReference type="ARBA" id="ARBA00022630"/>
    </source>
</evidence>
<dbReference type="Gene3D" id="3.90.1170.50">
    <property type="entry name" value="Aldehyde oxidase/xanthine dehydrogenase, a/b hammerhead"/>
    <property type="match status" value="1"/>
</dbReference>
<dbReference type="Gene3D" id="3.30.465.10">
    <property type="match status" value="1"/>
</dbReference>
<dbReference type="InterPro" id="IPR046867">
    <property type="entry name" value="AldOxase/xan_DH_MoCoBD2"/>
</dbReference>
<dbReference type="Gene3D" id="1.10.150.120">
    <property type="entry name" value="[2Fe-2S]-binding domain"/>
    <property type="match status" value="1"/>
</dbReference>
<keyword evidence="10" id="KW-0408">Iron</keyword>
<proteinExistence type="inferred from homology"/>
<dbReference type="InterPro" id="IPR006058">
    <property type="entry name" value="2Fe2S_fd_BS"/>
</dbReference>
<dbReference type="PANTHER" id="PTHR45444:SF3">
    <property type="entry name" value="XANTHINE DEHYDROGENASE"/>
    <property type="match status" value="1"/>
</dbReference>
<dbReference type="PANTHER" id="PTHR45444">
    <property type="entry name" value="XANTHINE DEHYDROGENASE"/>
    <property type="match status" value="1"/>
</dbReference>
<dbReference type="Pfam" id="PF20256">
    <property type="entry name" value="MoCoBD_2"/>
    <property type="match status" value="1"/>
</dbReference>
<comment type="cofactor">
    <cofactor evidence="1">
        <name>Mo-molybdopterin</name>
        <dbReference type="ChEBI" id="CHEBI:71302"/>
    </cofactor>
</comment>
<dbReference type="InterPro" id="IPR001041">
    <property type="entry name" value="2Fe-2S_ferredoxin-type"/>
</dbReference>
<comment type="caution">
    <text evidence="15">The sequence shown here is derived from an EMBL/GenBank/DDBJ whole genome shotgun (WGS) entry which is preliminary data.</text>
</comment>
<dbReference type="Pfam" id="PF01315">
    <property type="entry name" value="Ald_Xan_dh_C"/>
    <property type="match status" value="1"/>
</dbReference>
<dbReference type="InterPro" id="IPR036318">
    <property type="entry name" value="FAD-bd_PCMH-like_sf"/>
</dbReference>
<dbReference type="InterPro" id="IPR036010">
    <property type="entry name" value="2Fe-2S_ferredoxin-like_sf"/>
</dbReference>
<evidence type="ECO:0000256" key="1">
    <source>
        <dbReference type="ARBA" id="ARBA00001924"/>
    </source>
</evidence>
<evidence type="ECO:0000256" key="11">
    <source>
        <dbReference type="ARBA" id="ARBA00023014"/>
    </source>
</evidence>
<evidence type="ECO:0000256" key="10">
    <source>
        <dbReference type="ARBA" id="ARBA00023004"/>
    </source>
</evidence>
<dbReference type="CDD" id="cd00207">
    <property type="entry name" value="fer2"/>
    <property type="match status" value="1"/>
</dbReference>
<protein>
    <recommendedName>
        <fullName evidence="17">Xanthine dehydrogenase</fullName>
    </recommendedName>
</protein>
<dbReference type="PROSITE" id="PS51085">
    <property type="entry name" value="2FE2S_FER_2"/>
    <property type="match status" value="1"/>
</dbReference>
<organism evidence="15 16">
    <name type="scientific">Orchesella dallaii</name>
    <dbReference type="NCBI Taxonomy" id="48710"/>
    <lineage>
        <taxon>Eukaryota</taxon>
        <taxon>Metazoa</taxon>
        <taxon>Ecdysozoa</taxon>
        <taxon>Arthropoda</taxon>
        <taxon>Hexapoda</taxon>
        <taxon>Collembola</taxon>
        <taxon>Entomobryomorpha</taxon>
        <taxon>Entomobryoidea</taxon>
        <taxon>Orchesellidae</taxon>
        <taxon>Orchesellinae</taxon>
        <taxon>Orchesella</taxon>
    </lineage>
</organism>
<dbReference type="Pfam" id="PF01799">
    <property type="entry name" value="Fer2_2"/>
    <property type="match status" value="1"/>
</dbReference>
<feature type="domain" description="FAD-binding PCMH-type" evidence="14">
    <location>
        <begin position="241"/>
        <end position="443"/>
    </location>
</feature>
<dbReference type="InterPro" id="IPR002346">
    <property type="entry name" value="Mopterin_DH_FAD-bd"/>
</dbReference>
<evidence type="ECO:0000256" key="6">
    <source>
        <dbReference type="ARBA" id="ARBA00022714"/>
    </source>
</evidence>
<keyword evidence="16" id="KW-1185">Reference proteome</keyword>
<feature type="domain" description="2Fe-2S ferredoxin-type" evidence="13">
    <location>
        <begin position="2"/>
        <end position="91"/>
    </location>
</feature>